<dbReference type="Gene3D" id="1.10.1200.10">
    <property type="entry name" value="ACP-like"/>
    <property type="match status" value="2"/>
</dbReference>
<dbReference type="InterPro" id="IPR020806">
    <property type="entry name" value="PKS_PP-bd"/>
</dbReference>
<feature type="domain" description="Carrier" evidence="4">
    <location>
        <begin position="521"/>
        <end position="596"/>
    </location>
</feature>
<dbReference type="GO" id="GO:0005737">
    <property type="term" value="C:cytoplasm"/>
    <property type="evidence" value="ECO:0007669"/>
    <property type="project" value="TreeGrafter"/>
</dbReference>
<protein>
    <submittedName>
        <fullName evidence="5">Non-ribosomal peptide synthetase module</fullName>
    </submittedName>
</protein>
<reference evidence="5 6" key="1">
    <citation type="journal article" date="2013" name="ISME J.">
        <title>Comparative genomics of pathogenic lineages of Vibrio nigripulchritudo identifies virulence-associated traits.</title>
        <authorList>
            <person name="Goudenege D."/>
            <person name="Labreuche Y."/>
            <person name="Krin E."/>
            <person name="Ansquer D."/>
            <person name="Mangenot S."/>
            <person name="Calteau A."/>
            <person name="Medigue C."/>
            <person name="Mazel D."/>
            <person name="Polz M.F."/>
            <person name="Le Roux F."/>
        </authorList>
    </citation>
    <scope>NUCLEOTIDE SEQUENCE [LARGE SCALE GENOMIC DNA]</scope>
    <source>
        <strain evidence="5 6">SOn1</strain>
    </source>
</reference>
<dbReference type="SUPFAM" id="SSF47336">
    <property type="entry name" value="ACP-like"/>
    <property type="match status" value="2"/>
</dbReference>
<dbReference type="PANTHER" id="PTHR45527:SF1">
    <property type="entry name" value="FATTY ACID SYNTHASE"/>
    <property type="match status" value="1"/>
</dbReference>
<evidence type="ECO:0000259" key="4">
    <source>
        <dbReference type="PROSITE" id="PS50075"/>
    </source>
</evidence>
<dbReference type="PROSITE" id="PS50075">
    <property type="entry name" value="CARRIER"/>
    <property type="match status" value="2"/>
</dbReference>
<dbReference type="Proteomes" id="UP000018211">
    <property type="component" value="Unassembled WGS sequence"/>
</dbReference>
<keyword evidence="3" id="KW-0597">Phosphoprotein</keyword>
<sequence>MASSKPYLQDNHGHISIATEFEERVWMHHQHSDDGSGQYAAAYHLIGKSNLGRLVSALNKLHQFIPALNLRYHFDEDNGLVKSAKDTADQTINIEAVESIEEAIAHLQHKQSNPIQLDSQPPIQFIIYICNEKEVVLGIVSHQILSGQLSWKEVFDVLSALYNHGLATELSEKQNKTNKAGYTPLAKLSDLSESAISWIKRNDSKISWIQTGLSEGSSSSLNAAVSRKFATSIEINALEKYADKNSNRTNLLSVVAALFSRYMLEVNKLESLNVFVPIDAERDMFEMNGALIETDLTRLTLTPSSSKIEDEIDKIKEHIGSAQSQSSEYYDYSDAATLVTWLVDPSKHLSFENIASRKLSIAPLEPRFELALGVGVDEQGALLLELFVGPSVSAHIGAYILETFVKYIGGEVIEQANVLELEAPTPQETEFEESANSLRVEDIILEEFRDALASESMTKHDDFFDLGGHSLIATRVIGRLLTKHGIEVQINDLFSYSTAEQLAQHAIVQQTESTDSTDELANTTSVEQLILAEFREALSVETMSLDDDFFDCGGHSLIATRVIGRLLKNHGIEIQINDLFSYSTARSLSEHANCHDKAVEPTCASIEAAELSKAPLSLTQTSLWYAKLQFDEMGLKSLFNLPFALRFLDEVDEIIFGQAFRDVLLRHSGLRSQFYKGEESPFQQVVPVGDVDNYKWYWTSEESEFPTRDGLLKSEASHVFDLENELPLRIRFVRDEESGQQFLSLLFHHIVLDEWSVNLMMDELTHAYKQRMSGAAPKWKELPNPFNEFARKQRESGTNQVNLNYWKNILEGVPWAKPIFPEDHYLAGMPDETGVASGGWVEIKLEQDVIEGLYALAKSVNASLFNVVYASITSALHFLGAPKNLVVGTPASGRLDAEYFDTIGYFTSIVAHLVKFGEVGTVAELIEQVKNSINESMPHTDIPLGLVQQELDLEVPEGGGFMFEVFIQLHAKNKFNGALELPNGDRLDFQQVDPDKSESGLGLQFEVLEEVVNDEQVLRVMMSYMSKNYSPAQVKLLSDTTSALFAEFAKSAKGDQLLEDIKGRVIDSETV</sequence>
<evidence type="ECO:0000256" key="3">
    <source>
        <dbReference type="ARBA" id="ARBA00022553"/>
    </source>
</evidence>
<dbReference type="SUPFAM" id="SSF52777">
    <property type="entry name" value="CoA-dependent acyltransferases"/>
    <property type="match status" value="3"/>
</dbReference>
<accession>A0AAV2VMG8</accession>
<dbReference type="InterPro" id="IPR006162">
    <property type="entry name" value="Ppantetheine_attach_site"/>
</dbReference>
<dbReference type="Pfam" id="PF00668">
    <property type="entry name" value="Condensation"/>
    <property type="match status" value="2"/>
</dbReference>
<dbReference type="InterPro" id="IPR001242">
    <property type="entry name" value="Condensation_dom"/>
</dbReference>
<dbReference type="GO" id="GO:0043041">
    <property type="term" value="P:amino acid activation for nonribosomal peptide biosynthetic process"/>
    <property type="evidence" value="ECO:0007669"/>
    <property type="project" value="TreeGrafter"/>
</dbReference>
<dbReference type="InterPro" id="IPR036736">
    <property type="entry name" value="ACP-like_sf"/>
</dbReference>
<name>A0AAV2VMG8_9VIBR</name>
<dbReference type="GO" id="GO:0003824">
    <property type="term" value="F:catalytic activity"/>
    <property type="evidence" value="ECO:0007669"/>
    <property type="project" value="InterPro"/>
</dbReference>
<dbReference type="Gene3D" id="3.30.559.10">
    <property type="entry name" value="Chloramphenicol acetyltransferase-like domain"/>
    <property type="match status" value="2"/>
</dbReference>
<feature type="domain" description="Carrier" evidence="4">
    <location>
        <begin position="435"/>
        <end position="510"/>
    </location>
</feature>
<evidence type="ECO:0000313" key="5">
    <source>
        <dbReference type="EMBL" id="CCO45838.1"/>
    </source>
</evidence>
<keyword evidence="2" id="KW-0596">Phosphopantetheine</keyword>
<dbReference type="InterPro" id="IPR009081">
    <property type="entry name" value="PP-bd_ACP"/>
</dbReference>
<dbReference type="RefSeq" id="WP_022611172.1">
    <property type="nucleotide sequence ID" value="NZ_LK391965.1"/>
</dbReference>
<evidence type="ECO:0000313" key="6">
    <source>
        <dbReference type="Proteomes" id="UP000018211"/>
    </source>
</evidence>
<comment type="caution">
    <text evidence="5">The sequence shown here is derived from an EMBL/GenBank/DDBJ whole genome shotgun (WGS) entry which is preliminary data.</text>
</comment>
<dbReference type="InterPro" id="IPR023213">
    <property type="entry name" value="CAT-like_dom_sf"/>
</dbReference>
<gene>
    <name evidence="5" type="ORF">VIBNISOn1_160013</name>
</gene>
<dbReference type="Pfam" id="PF00550">
    <property type="entry name" value="PP-binding"/>
    <property type="match status" value="2"/>
</dbReference>
<evidence type="ECO:0000256" key="2">
    <source>
        <dbReference type="ARBA" id="ARBA00022450"/>
    </source>
</evidence>
<dbReference type="PROSITE" id="PS00012">
    <property type="entry name" value="PHOSPHOPANTETHEINE"/>
    <property type="match status" value="2"/>
</dbReference>
<dbReference type="GO" id="GO:0044550">
    <property type="term" value="P:secondary metabolite biosynthetic process"/>
    <property type="evidence" value="ECO:0007669"/>
    <property type="project" value="TreeGrafter"/>
</dbReference>
<dbReference type="Gene3D" id="3.30.559.30">
    <property type="entry name" value="Nonribosomal peptide synthetase, condensation domain"/>
    <property type="match status" value="1"/>
</dbReference>
<evidence type="ECO:0000256" key="1">
    <source>
        <dbReference type="ARBA" id="ARBA00001957"/>
    </source>
</evidence>
<proteinExistence type="predicted"/>
<comment type="cofactor">
    <cofactor evidence="1">
        <name>pantetheine 4'-phosphate</name>
        <dbReference type="ChEBI" id="CHEBI:47942"/>
    </cofactor>
</comment>
<dbReference type="SMART" id="SM00823">
    <property type="entry name" value="PKS_PP"/>
    <property type="match status" value="2"/>
</dbReference>
<dbReference type="PANTHER" id="PTHR45527">
    <property type="entry name" value="NONRIBOSOMAL PEPTIDE SYNTHETASE"/>
    <property type="match status" value="1"/>
</dbReference>
<dbReference type="EMBL" id="CAOF01000068">
    <property type="protein sequence ID" value="CCO45838.1"/>
    <property type="molecule type" value="Genomic_DNA"/>
</dbReference>
<dbReference type="GO" id="GO:0031177">
    <property type="term" value="F:phosphopantetheine binding"/>
    <property type="evidence" value="ECO:0007669"/>
    <property type="project" value="InterPro"/>
</dbReference>
<dbReference type="AlphaFoldDB" id="A0AAV2VMG8"/>
<organism evidence="5 6">
    <name type="scientific">Vibrio nigripulchritudo SOn1</name>
    <dbReference type="NCBI Taxonomy" id="1238450"/>
    <lineage>
        <taxon>Bacteria</taxon>
        <taxon>Pseudomonadati</taxon>
        <taxon>Pseudomonadota</taxon>
        <taxon>Gammaproteobacteria</taxon>
        <taxon>Vibrionales</taxon>
        <taxon>Vibrionaceae</taxon>
        <taxon>Vibrio</taxon>
    </lineage>
</organism>